<evidence type="ECO:0000256" key="1">
    <source>
        <dbReference type="SAM" id="MobiDB-lite"/>
    </source>
</evidence>
<dbReference type="InterPro" id="IPR037401">
    <property type="entry name" value="SnoaL-like"/>
</dbReference>
<evidence type="ECO:0000313" key="4">
    <source>
        <dbReference type="Proteomes" id="UP000288587"/>
    </source>
</evidence>
<gene>
    <name evidence="3" type="ORF">EOD73_12140</name>
</gene>
<dbReference type="InterPro" id="IPR032710">
    <property type="entry name" value="NTF2-like_dom_sf"/>
</dbReference>
<proteinExistence type="predicted"/>
<dbReference type="Pfam" id="PF13474">
    <property type="entry name" value="SnoaL_3"/>
    <property type="match status" value="1"/>
</dbReference>
<keyword evidence="4" id="KW-1185">Reference proteome</keyword>
<dbReference type="PANTHER" id="PTHR34957">
    <property type="entry name" value="NUCLEAR TRANSPORT FACTOR 2 (NTF2) FAMILY PROTEIN"/>
    <property type="match status" value="1"/>
</dbReference>
<comment type="caution">
    <text evidence="3">The sequence shown here is derived from an EMBL/GenBank/DDBJ whole genome shotgun (WGS) entry which is preliminary data.</text>
</comment>
<dbReference type="OrthoDB" id="5767026at2"/>
<dbReference type="SUPFAM" id="SSF54427">
    <property type="entry name" value="NTF2-like"/>
    <property type="match status" value="1"/>
</dbReference>
<feature type="region of interest" description="Disordered" evidence="1">
    <location>
        <begin position="123"/>
        <end position="142"/>
    </location>
</feature>
<dbReference type="EMBL" id="SACM01000003">
    <property type="protein sequence ID" value="RVT85092.1"/>
    <property type="molecule type" value="Genomic_DNA"/>
</dbReference>
<dbReference type="Gene3D" id="3.10.450.50">
    <property type="match status" value="1"/>
</dbReference>
<name>A0A437LI81_9BURK</name>
<accession>A0A437LI81</accession>
<evidence type="ECO:0000259" key="2">
    <source>
        <dbReference type="Pfam" id="PF13474"/>
    </source>
</evidence>
<sequence>MASPDEIEAQFYEALQAGDLDRLMSLWVNDELVRLIHPGGVPVVGATAIRASFGALFARGPVAVQAAEVTRLTTDQLAVHQVRERVLVPGPAEGGGAQIAWVMATNVYMRTAEGWRMVLHHASPGTADESPSVHSGDANVLH</sequence>
<evidence type="ECO:0000313" key="3">
    <source>
        <dbReference type="EMBL" id="RVT85092.1"/>
    </source>
</evidence>
<dbReference type="PANTHER" id="PTHR34957:SF1">
    <property type="entry name" value="NUCLEAR TRANSPORT FACTOR 2 (NTF2) FAMILY PROTEIN"/>
    <property type="match status" value="1"/>
</dbReference>
<dbReference type="Proteomes" id="UP000288587">
    <property type="component" value="Unassembled WGS sequence"/>
</dbReference>
<reference evidence="3 4" key="1">
    <citation type="submission" date="2019-01" db="EMBL/GenBank/DDBJ databases">
        <authorList>
            <person name="Chen W.-M."/>
        </authorList>
    </citation>
    <scope>NUCLEOTIDE SEQUENCE [LARGE SCALE GENOMIC DNA]</scope>
    <source>
        <strain evidence="3 4">CCP-18</strain>
    </source>
</reference>
<protein>
    <submittedName>
        <fullName evidence="3">DUF4440 domain-containing protein</fullName>
    </submittedName>
</protein>
<feature type="domain" description="SnoaL-like" evidence="2">
    <location>
        <begin position="9"/>
        <end position="124"/>
    </location>
</feature>
<organism evidence="3 4">
    <name type="scientific">Inhella crocodyli</name>
    <dbReference type="NCBI Taxonomy" id="2499851"/>
    <lineage>
        <taxon>Bacteria</taxon>
        <taxon>Pseudomonadati</taxon>
        <taxon>Pseudomonadota</taxon>
        <taxon>Betaproteobacteria</taxon>
        <taxon>Burkholderiales</taxon>
        <taxon>Sphaerotilaceae</taxon>
        <taxon>Inhella</taxon>
    </lineage>
</organism>
<dbReference type="AlphaFoldDB" id="A0A437LI81"/>